<feature type="compositionally biased region" description="Low complexity" evidence="1">
    <location>
        <begin position="204"/>
        <end position="217"/>
    </location>
</feature>
<feature type="compositionally biased region" description="Low complexity" evidence="1">
    <location>
        <begin position="168"/>
        <end position="177"/>
    </location>
</feature>
<dbReference type="SUPFAM" id="SSF81901">
    <property type="entry name" value="HCP-like"/>
    <property type="match status" value="1"/>
</dbReference>
<dbReference type="Proteomes" id="UP001165652">
    <property type="component" value="Unassembled WGS sequence"/>
</dbReference>
<reference evidence="2" key="2">
    <citation type="submission" date="2023-02" db="EMBL/GenBank/DDBJ databases">
        <authorList>
            <person name="Rayyan A."/>
            <person name="Meyer T."/>
            <person name="Kyndt J.A."/>
        </authorList>
    </citation>
    <scope>NUCLEOTIDE SEQUENCE</scope>
    <source>
        <strain evidence="2">DSM 9987</strain>
    </source>
</reference>
<feature type="compositionally biased region" description="Basic and acidic residues" evidence="1">
    <location>
        <begin position="94"/>
        <end position="107"/>
    </location>
</feature>
<feature type="compositionally biased region" description="Low complexity" evidence="1">
    <location>
        <begin position="121"/>
        <end position="134"/>
    </location>
</feature>
<organism evidence="2 3">
    <name type="scientific">Rhodoplanes tepidamans</name>
    <name type="common">Rhodoplanes cryptolactis</name>
    <dbReference type="NCBI Taxonomy" id="200616"/>
    <lineage>
        <taxon>Bacteria</taxon>
        <taxon>Pseudomonadati</taxon>
        <taxon>Pseudomonadota</taxon>
        <taxon>Alphaproteobacteria</taxon>
        <taxon>Hyphomicrobiales</taxon>
        <taxon>Nitrobacteraceae</taxon>
        <taxon>Rhodoplanes</taxon>
    </lineage>
</organism>
<evidence type="ECO:0000313" key="3">
    <source>
        <dbReference type="Proteomes" id="UP001165652"/>
    </source>
</evidence>
<sequence>MSTPIDDDFDPRIRYAPPWVRDPDAQAPSGRLPENGPDDRRRDPRLDAEAGPVRAPDPAPAVLSFTAAPSMAPTAIERDAPVRRGASGRAGDGASRERPARSTRDPQRSVPEPPRTGSRVSARGATRAATPSASRRMRPVLMSVAAAAVTAAAVSALLTGPAVPPPGAERAAAPGQPVAKTDRSRLGDPRDGADPARPDEPVRAAEPARPAEPVRSAAPERRQGDEAVVQAAVGSVAAVLPAPTAPPAPVAPAVAVPSRPAAPSLVLPPGEMLVLIKRGQDAIEAGDIAGARLLLTRAAEAGNAHAALLLGTTYDPAALRERKVLGLAGDPQQARFWYERAADLGSTDAGRRLDDLARGR</sequence>
<accession>A0ABT5JF82</accession>
<feature type="compositionally biased region" description="Low complexity" evidence="1">
    <location>
        <begin position="83"/>
        <end position="93"/>
    </location>
</feature>
<name>A0ABT5JF82_RHOTP</name>
<reference evidence="2" key="1">
    <citation type="journal article" date="2023" name="Microbiol Resour">
        <title>Genome Sequences of Rhodoplanes serenus and Two Thermotolerant Strains, Rhodoplanes tepidamans and 'Rhodoplanes cryptolactis,' Further Refine the Genus.</title>
        <authorList>
            <person name="Rayyan A.A."/>
            <person name="Kyndt J.A."/>
        </authorList>
    </citation>
    <scope>NUCLEOTIDE SEQUENCE</scope>
    <source>
        <strain evidence="2">DSM 9987</strain>
    </source>
</reference>
<proteinExistence type="predicted"/>
<feature type="compositionally biased region" description="Basic and acidic residues" evidence="1">
    <location>
        <begin position="180"/>
        <end position="203"/>
    </location>
</feature>
<keyword evidence="3" id="KW-1185">Reference proteome</keyword>
<feature type="region of interest" description="Disordered" evidence="1">
    <location>
        <begin position="1"/>
        <end position="138"/>
    </location>
</feature>
<dbReference type="Gene3D" id="1.25.40.10">
    <property type="entry name" value="Tetratricopeptide repeat domain"/>
    <property type="match status" value="1"/>
</dbReference>
<protein>
    <recommendedName>
        <fullName evidence="4">Sel1 repeat family protein</fullName>
    </recommendedName>
</protein>
<evidence type="ECO:0000313" key="2">
    <source>
        <dbReference type="EMBL" id="MDC7788277.1"/>
    </source>
</evidence>
<evidence type="ECO:0000256" key="1">
    <source>
        <dbReference type="SAM" id="MobiDB-lite"/>
    </source>
</evidence>
<dbReference type="EMBL" id="JAQQLI010000041">
    <property type="protein sequence ID" value="MDC7788277.1"/>
    <property type="molecule type" value="Genomic_DNA"/>
</dbReference>
<comment type="caution">
    <text evidence="2">The sequence shown here is derived from an EMBL/GenBank/DDBJ whole genome shotgun (WGS) entry which is preliminary data.</text>
</comment>
<evidence type="ECO:0008006" key="4">
    <source>
        <dbReference type="Google" id="ProtNLM"/>
    </source>
</evidence>
<dbReference type="InterPro" id="IPR011990">
    <property type="entry name" value="TPR-like_helical_dom_sf"/>
</dbReference>
<dbReference type="RefSeq" id="WP_272779115.1">
    <property type="nucleotide sequence ID" value="NZ_JAQQLI010000041.1"/>
</dbReference>
<feature type="region of interest" description="Disordered" evidence="1">
    <location>
        <begin position="159"/>
        <end position="223"/>
    </location>
</feature>
<feature type="compositionally biased region" description="Basic and acidic residues" evidence="1">
    <location>
        <begin position="37"/>
        <end position="48"/>
    </location>
</feature>
<gene>
    <name evidence="2" type="ORF">PQJ73_21530</name>
</gene>